<reference evidence="2" key="1">
    <citation type="submission" date="2021-11" db="EMBL/GenBank/DDBJ databases">
        <title>Isoprene-degrading acetogen.</title>
        <authorList>
            <person name="Yang Y."/>
            <person name="Jin H."/>
            <person name="Yan J."/>
        </authorList>
    </citation>
    <scope>NUCLEOTIDE SEQUENCE</scope>
    <source>
        <strain evidence="2">Berkeley</strain>
    </source>
</reference>
<dbReference type="EMBL" id="CP087994">
    <property type="protein sequence ID" value="UYO63328.1"/>
    <property type="molecule type" value="Genomic_DNA"/>
</dbReference>
<keyword evidence="1" id="KW-0812">Transmembrane</keyword>
<dbReference type="Proteomes" id="UP001163550">
    <property type="component" value="Chromosome"/>
</dbReference>
<proteinExistence type="predicted"/>
<feature type="transmembrane region" description="Helical" evidence="1">
    <location>
        <begin position="64"/>
        <end position="83"/>
    </location>
</feature>
<feature type="transmembrane region" description="Helical" evidence="1">
    <location>
        <begin position="119"/>
        <end position="139"/>
    </location>
</feature>
<evidence type="ECO:0000313" key="3">
    <source>
        <dbReference type="Proteomes" id="UP001163550"/>
    </source>
</evidence>
<evidence type="ECO:0000256" key="1">
    <source>
        <dbReference type="SAM" id="Phobius"/>
    </source>
</evidence>
<feature type="transmembrane region" description="Helical" evidence="1">
    <location>
        <begin position="182"/>
        <end position="200"/>
    </location>
</feature>
<evidence type="ECO:0000313" key="2">
    <source>
        <dbReference type="EMBL" id="UYO63328.1"/>
    </source>
</evidence>
<protein>
    <submittedName>
        <fullName evidence="2">ECF transporter S component</fullName>
    </submittedName>
</protein>
<keyword evidence="3" id="KW-1185">Reference proteome</keyword>
<feature type="transmembrane region" description="Helical" evidence="1">
    <location>
        <begin position="212"/>
        <end position="237"/>
    </location>
</feature>
<feature type="transmembrane region" description="Helical" evidence="1">
    <location>
        <begin position="90"/>
        <end position="107"/>
    </location>
</feature>
<feature type="transmembrane region" description="Helical" evidence="1">
    <location>
        <begin position="257"/>
        <end position="275"/>
    </location>
</feature>
<sequence>MLPDESLDDFLDQFLGGPQKKKAVSKTDDFASHPIFPELPEADDEIPKIMADSSPNKSLSKRTWAALFMILVMIPLTIWFGIVFMGDRRYYFISLFIVIYTIIPFFMVFEGRKPQARELIIIAVLAGIGVAGRAAFFMLPQFKPVVAIVIITGVCFGAESGFLVGAMVGFVSNFFFGQGPWTPWQMFAFGIIGFLAGILVRKDAMKKTKGQLCLYGFLATFFVYGGIMNMASLLMWTTTINWKYVLAIYISGAPFDLIHACATVFFLFVAANPMIEKLERIKKKYGLIDSK</sequence>
<accession>A0ABY6HID6</accession>
<dbReference type="Pfam" id="PF12822">
    <property type="entry name" value="ECF_trnsprt"/>
    <property type="match status" value="1"/>
</dbReference>
<organism evidence="2 3">
    <name type="scientific">Acetobacterium wieringae</name>
    <dbReference type="NCBI Taxonomy" id="52694"/>
    <lineage>
        <taxon>Bacteria</taxon>
        <taxon>Bacillati</taxon>
        <taxon>Bacillota</taxon>
        <taxon>Clostridia</taxon>
        <taxon>Eubacteriales</taxon>
        <taxon>Eubacteriaceae</taxon>
        <taxon>Acetobacterium</taxon>
    </lineage>
</organism>
<feature type="transmembrane region" description="Helical" evidence="1">
    <location>
        <begin position="146"/>
        <end position="176"/>
    </location>
</feature>
<keyword evidence="1" id="KW-0472">Membrane</keyword>
<name>A0ABY6HID6_9FIRM</name>
<dbReference type="InterPro" id="IPR024529">
    <property type="entry name" value="ECF_trnsprt_substrate-spec"/>
</dbReference>
<gene>
    <name evidence="2" type="ORF">LNN31_02460</name>
</gene>
<dbReference type="Gene3D" id="1.10.1760.20">
    <property type="match status" value="1"/>
</dbReference>
<keyword evidence="1" id="KW-1133">Transmembrane helix</keyword>
<dbReference type="RefSeq" id="WP_187389288.1">
    <property type="nucleotide sequence ID" value="NZ_CABIIK010000010.1"/>
</dbReference>